<dbReference type="RefSeq" id="WP_192819107.1">
    <property type="nucleotide sequence ID" value="NZ_CP062310.1"/>
</dbReference>
<gene>
    <name evidence="1" type="ORF">IG193_01330</name>
</gene>
<name>A0A7L9FK12_9CREN</name>
<dbReference type="Proteomes" id="UP000594121">
    <property type="component" value="Chromosome"/>
</dbReference>
<evidence type="ECO:0000313" key="2">
    <source>
        <dbReference type="Proteomes" id="UP000594121"/>
    </source>
</evidence>
<keyword evidence="2" id="KW-1185">Reference proteome</keyword>
<dbReference type="KEGG" id="thel:IG193_01330"/>
<proteinExistence type="predicted"/>
<evidence type="ECO:0000313" key="1">
    <source>
        <dbReference type="EMBL" id="QOJ79135.1"/>
    </source>
</evidence>
<accession>A0A7L9FK12</accession>
<dbReference type="GeneID" id="59148496"/>
<dbReference type="EMBL" id="CP062310">
    <property type="protein sequence ID" value="QOJ79135.1"/>
    <property type="molecule type" value="Genomic_DNA"/>
</dbReference>
<organism evidence="1 2">
    <name type="scientific">Infirmifilum lucidum</name>
    <dbReference type="NCBI Taxonomy" id="2776706"/>
    <lineage>
        <taxon>Archaea</taxon>
        <taxon>Thermoproteota</taxon>
        <taxon>Thermoprotei</taxon>
        <taxon>Thermofilales</taxon>
        <taxon>Thermofilaceae</taxon>
        <taxon>Infirmifilum</taxon>
    </lineage>
</organism>
<reference evidence="1 2" key="1">
    <citation type="submission" date="2020-10" db="EMBL/GenBank/DDBJ databases">
        <title>Thermofilum lucidum 3507LT sp. nov. a novel member of Thermofilaceae family isolated from Chile hot spring, and proposal of description order Thermofilales.</title>
        <authorList>
            <person name="Zayulina K.S."/>
            <person name="Elcheninov A.G."/>
            <person name="Toshchakov S.V."/>
            <person name="Kublanov I.V."/>
        </authorList>
    </citation>
    <scope>NUCLEOTIDE SEQUENCE [LARGE SCALE GENOMIC DNA]</scope>
    <source>
        <strain evidence="1 2">3507LT</strain>
    </source>
</reference>
<protein>
    <submittedName>
        <fullName evidence="1">Uncharacterized protein</fullName>
    </submittedName>
</protein>
<sequence length="235" mass="27457">MARLPDVFLEWNYYARRALLQQFIDGVKVDPERFFLEFTRHNPALVTAACINGEIVLNAKIVGCGYVPREEYAMDVVRRLEEHLKLSDEEYSRAYGDGEKLRRLYEEHSLRGAKLLLQLVYHPRGVAEKYIDFEKLATVELAKRLRDRPRQTWNIVQHSRTASLLFFQPPSISFEVKGKITIHTDDIYHRLVTLIHDAYHYTPPEGRGDRPVYILHVEQVYDKSPTKSGFGRRIA</sequence>
<dbReference type="AlphaFoldDB" id="A0A7L9FK12"/>
<dbReference type="InParanoid" id="A0A7L9FK12"/>